<keyword evidence="4" id="KW-1185">Reference proteome</keyword>
<dbReference type="InterPro" id="IPR028976">
    <property type="entry name" value="CheC-like_sf"/>
</dbReference>
<name>A0A4R9K6X3_9LEPT</name>
<dbReference type="Gene3D" id="3.40.1550.10">
    <property type="entry name" value="CheC-like"/>
    <property type="match status" value="1"/>
</dbReference>
<dbReference type="AlphaFoldDB" id="A0A4R9K6X3"/>
<comment type="caution">
    <text evidence="3">The sequence shown here is derived from an EMBL/GenBank/DDBJ whole genome shotgun (WGS) entry which is preliminary data.</text>
</comment>
<dbReference type="InterPro" id="IPR051469">
    <property type="entry name" value="FliN/MopA/SpaO"/>
</dbReference>
<dbReference type="Pfam" id="PF13690">
    <property type="entry name" value="CheX"/>
    <property type="match status" value="1"/>
</dbReference>
<organism evidence="3 4">
    <name type="scientific">Leptospira ognonensis</name>
    <dbReference type="NCBI Taxonomy" id="2484945"/>
    <lineage>
        <taxon>Bacteria</taxon>
        <taxon>Pseudomonadati</taxon>
        <taxon>Spirochaetota</taxon>
        <taxon>Spirochaetia</taxon>
        <taxon>Leptospirales</taxon>
        <taxon>Leptospiraceae</taxon>
        <taxon>Leptospira</taxon>
    </lineage>
</organism>
<dbReference type="Proteomes" id="UP000297693">
    <property type="component" value="Unassembled WGS sequence"/>
</dbReference>
<dbReference type="EMBL" id="RQGD01000022">
    <property type="protein sequence ID" value="TGL60327.1"/>
    <property type="molecule type" value="Genomic_DNA"/>
</dbReference>
<reference evidence="3" key="1">
    <citation type="journal article" date="2019" name="PLoS Negl. Trop. Dis.">
        <title>Revisiting the worldwide diversity of Leptospira species in the environment.</title>
        <authorList>
            <person name="Vincent A.T."/>
            <person name="Schiettekatte O."/>
            <person name="Bourhy P."/>
            <person name="Veyrier F.J."/>
            <person name="Picardeau M."/>
        </authorList>
    </citation>
    <scope>NUCLEOTIDE SEQUENCE [LARGE SCALE GENOMIC DNA]</scope>
    <source>
        <strain evidence="3">201702476</strain>
    </source>
</reference>
<accession>A0A4R9K6X3</accession>
<dbReference type="GO" id="GO:0006935">
    <property type="term" value="P:chemotaxis"/>
    <property type="evidence" value="ECO:0007669"/>
    <property type="project" value="UniProtKB-KW"/>
</dbReference>
<feature type="domain" description="Chemotaxis phosphatase CheX-like" evidence="2">
    <location>
        <begin position="67"/>
        <end position="149"/>
    </location>
</feature>
<evidence type="ECO:0000259" key="2">
    <source>
        <dbReference type="Pfam" id="PF13690"/>
    </source>
</evidence>
<dbReference type="PANTHER" id="PTHR43484">
    <property type="match status" value="1"/>
</dbReference>
<dbReference type="PANTHER" id="PTHR43484:SF1">
    <property type="entry name" value="FLAGELLAR MOTOR SWITCH PROTEIN FLIN"/>
    <property type="match status" value="1"/>
</dbReference>
<evidence type="ECO:0000313" key="4">
    <source>
        <dbReference type="Proteomes" id="UP000297693"/>
    </source>
</evidence>
<dbReference type="OrthoDB" id="9812187at2"/>
<dbReference type="InterPro" id="IPR028051">
    <property type="entry name" value="CheX-like_dom"/>
</dbReference>
<proteinExistence type="predicted"/>
<evidence type="ECO:0000256" key="1">
    <source>
        <dbReference type="ARBA" id="ARBA00022500"/>
    </source>
</evidence>
<gene>
    <name evidence="3" type="ORF">EHQ58_07480</name>
</gene>
<keyword evidence="1" id="KW-0145">Chemotaxis</keyword>
<dbReference type="RefSeq" id="WP_135623252.1">
    <property type="nucleotide sequence ID" value="NZ_RQGD01000022.1"/>
</dbReference>
<evidence type="ECO:0000313" key="3">
    <source>
        <dbReference type="EMBL" id="TGL60327.1"/>
    </source>
</evidence>
<protein>
    <submittedName>
        <fullName evidence="3">Chemotaxis protein CheC</fullName>
    </submittedName>
</protein>
<sequence length="201" mass="22655">MTKLTELEEDALNELFNISLGGAAKLLSEMISNEILLTVPSLKIVTLEEALKLEALTSNEVCTIEQKFSGGLGKGSAFILFHKDSSLEIVRMMMKDYVAINEVSTFEKDALSEIGNVILNSILSNLAKMSAHKIETDIPEFHIGKYEDLLKEDYQKVEHVDTILMAYIDYHLKGKDIKGYIFFLLESKTIKQLSRVLLEHL</sequence>
<dbReference type="CDD" id="cd17910">
    <property type="entry name" value="CheC_ClassII"/>
    <property type="match status" value="1"/>
</dbReference>
<dbReference type="SUPFAM" id="SSF103039">
    <property type="entry name" value="CheC-like"/>
    <property type="match status" value="1"/>
</dbReference>